<dbReference type="EMBL" id="JACGWM010000006">
    <property type="protein sequence ID" value="KAL0367981.1"/>
    <property type="molecule type" value="Genomic_DNA"/>
</dbReference>
<dbReference type="Pfam" id="PF05512">
    <property type="entry name" value="AWPM-19"/>
    <property type="match status" value="1"/>
</dbReference>
<dbReference type="PANTHER" id="PTHR33294">
    <property type="entry name" value="AWPM-19-LIKE FAMILY PROTEIN"/>
    <property type="match status" value="1"/>
</dbReference>
<evidence type="ECO:0000313" key="2">
    <source>
        <dbReference type="EMBL" id="KAL0367981.1"/>
    </source>
</evidence>
<feature type="transmembrane region" description="Helical" evidence="1">
    <location>
        <begin position="53"/>
        <end position="77"/>
    </location>
</feature>
<gene>
    <name evidence="2" type="ORF">Scaly_1017000</name>
</gene>
<evidence type="ECO:0000256" key="1">
    <source>
        <dbReference type="SAM" id="Phobius"/>
    </source>
</evidence>
<proteinExistence type="predicted"/>
<keyword evidence="1" id="KW-0812">Transmembrane</keyword>
<dbReference type="InterPro" id="IPR008390">
    <property type="entry name" value="AWPM-19"/>
</dbReference>
<feature type="transmembrane region" description="Helical" evidence="1">
    <location>
        <begin position="97"/>
        <end position="119"/>
    </location>
</feature>
<feature type="transmembrane region" description="Helical" evidence="1">
    <location>
        <begin position="131"/>
        <end position="154"/>
    </location>
</feature>
<comment type="caution">
    <text evidence="2">The sequence shown here is derived from an EMBL/GenBank/DDBJ whole genome shotgun (WGS) entry which is preliminary data.</text>
</comment>
<dbReference type="AlphaFoldDB" id="A0AAW2QJU0"/>
<keyword evidence="1" id="KW-1133">Transmembrane helix</keyword>
<reference evidence="2" key="1">
    <citation type="submission" date="2020-06" db="EMBL/GenBank/DDBJ databases">
        <authorList>
            <person name="Li T."/>
            <person name="Hu X."/>
            <person name="Zhang T."/>
            <person name="Song X."/>
            <person name="Zhang H."/>
            <person name="Dai N."/>
            <person name="Sheng W."/>
            <person name="Hou X."/>
            <person name="Wei L."/>
        </authorList>
    </citation>
    <scope>NUCLEOTIDE SEQUENCE</scope>
    <source>
        <strain evidence="2">KEN8</strain>
        <tissue evidence="2">Leaf</tissue>
    </source>
</reference>
<dbReference type="PANTHER" id="PTHR33294:SF3">
    <property type="entry name" value="AWPM-19-LIKE FAMILY PROTEIN"/>
    <property type="match status" value="1"/>
</dbReference>
<protein>
    <submittedName>
        <fullName evidence="2">Membrane protein PM19L</fullName>
    </submittedName>
</protein>
<keyword evidence="1" id="KW-0472">Membrane</keyword>
<organism evidence="2">
    <name type="scientific">Sesamum calycinum</name>
    <dbReference type="NCBI Taxonomy" id="2727403"/>
    <lineage>
        <taxon>Eukaryota</taxon>
        <taxon>Viridiplantae</taxon>
        <taxon>Streptophyta</taxon>
        <taxon>Embryophyta</taxon>
        <taxon>Tracheophyta</taxon>
        <taxon>Spermatophyta</taxon>
        <taxon>Magnoliopsida</taxon>
        <taxon>eudicotyledons</taxon>
        <taxon>Gunneridae</taxon>
        <taxon>Pentapetalae</taxon>
        <taxon>asterids</taxon>
        <taxon>lamiids</taxon>
        <taxon>Lamiales</taxon>
        <taxon>Pedaliaceae</taxon>
        <taxon>Sesamum</taxon>
    </lineage>
</organism>
<reference evidence="2" key="2">
    <citation type="journal article" date="2024" name="Plant">
        <title>Genomic evolution and insights into agronomic trait innovations of Sesamum species.</title>
        <authorList>
            <person name="Miao H."/>
            <person name="Wang L."/>
            <person name="Qu L."/>
            <person name="Liu H."/>
            <person name="Sun Y."/>
            <person name="Le M."/>
            <person name="Wang Q."/>
            <person name="Wei S."/>
            <person name="Zheng Y."/>
            <person name="Lin W."/>
            <person name="Duan Y."/>
            <person name="Cao H."/>
            <person name="Xiong S."/>
            <person name="Wang X."/>
            <person name="Wei L."/>
            <person name="Li C."/>
            <person name="Ma Q."/>
            <person name="Ju M."/>
            <person name="Zhao R."/>
            <person name="Li G."/>
            <person name="Mu C."/>
            <person name="Tian Q."/>
            <person name="Mei H."/>
            <person name="Zhang T."/>
            <person name="Gao T."/>
            <person name="Zhang H."/>
        </authorList>
    </citation>
    <scope>NUCLEOTIDE SEQUENCE</scope>
    <source>
        <strain evidence="2">KEN8</strain>
    </source>
</reference>
<sequence>MASESGKSAASFVLLVNVVLYLIVIVIAAWAVNNGIERSREVTSIMSLPARIFPIYHPFGNMATSFVVICSLIAGVVGFTTSIIGLHNLFKWNAPNLHAAAASSLLTLLLTLLAMGMACKEIEIGWIDSDIRALEIVLIVVSATQLFCTAAIHIRVADVVSTGRNYT</sequence>
<accession>A0AAW2QJU0</accession>
<feature type="transmembrane region" description="Helical" evidence="1">
    <location>
        <begin position="12"/>
        <end position="32"/>
    </location>
</feature>
<name>A0AAW2QJU0_9LAMI</name>